<dbReference type="KEGG" id="spu:754196"/>
<dbReference type="OMA" id="NSWTHDI"/>
<feature type="disulfide bond" evidence="24">
    <location>
        <begin position="204"/>
        <end position="356"/>
    </location>
</feature>
<comment type="catalytic activity">
    <reaction evidence="21">
        <text>a beta-D-Gal-(1&lt;-&gt;1')-ceramide + CMP-N-acetyl-beta-neuraminate = N-acetyl-alpha-neuraminosyl-(2-&gt;3)-beta-D-galactosyl-(1&lt;-&gt;1')-ceramide + CMP + H(+)</text>
        <dbReference type="Rhea" id="RHEA:41780"/>
        <dbReference type="ChEBI" id="CHEBI:15378"/>
        <dbReference type="ChEBI" id="CHEBI:57812"/>
        <dbReference type="ChEBI" id="CHEBI:60377"/>
        <dbReference type="ChEBI" id="CHEBI:82643"/>
        <dbReference type="ChEBI" id="CHEBI:143593"/>
    </reaction>
    <physiologicalReaction direction="left-to-right" evidence="21">
        <dbReference type="Rhea" id="RHEA:41781"/>
    </physiologicalReaction>
</comment>
<dbReference type="InParanoid" id="A0A7M7SU00"/>
<keyword evidence="4" id="KW-0808">Transferase</keyword>
<evidence type="ECO:0000256" key="17">
    <source>
        <dbReference type="ARBA" id="ARBA00041976"/>
    </source>
</evidence>
<evidence type="ECO:0000256" key="13">
    <source>
        <dbReference type="ARBA" id="ARBA00039111"/>
    </source>
</evidence>
<dbReference type="EC" id="2.4.3.9" evidence="13"/>
<evidence type="ECO:0000256" key="23">
    <source>
        <dbReference type="ARBA" id="ARBA00049539"/>
    </source>
</evidence>
<keyword evidence="3" id="KW-0328">Glycosyltransferase</keyword>
<dbReference type="GO" id="GO:0000139">
    <property type="term" value="C:Golgi membrane"/>
    <property type="evidence" value="ECO:0007669"/>
    <property type="project" value="UniProtKB-SubCell"/>
</dbReference>
<dbReference type="Proteomes" id="UP000007110">
    <property type="component" value="Unassembled WGS sequence"/>
</dbReference>
<dbReference type="InterPro" id="IPR051142">
    <property type="entry name" value="Glycosyltransferase_29"/>
</dbReference>
<evidence type="ECO:0000256" key="5">
    <source>
        <dbReference type="ARBA" id="ARBA00022692"/>
    </source>
</evidence>
<dbReference type="InterPro" id="IPR012163">
    <property type="entry name" value="Sialyl_trans"/>
</dbReference>
<evidence type="ECO:0000313" key="27">
    <source>
        <dbReference type="EnsemblMetazoa" id="XP_030831047"/>
    </source>
</evidence>
<proteinExistence type="inferred from homology"/>
<organism evidence="27 28">
    <name type="scientific">Strongylocentrotus purpuratus</name>
    <name type="common">Purple sea urchin</name>
    <dbReference type="NCBI Taxonomy" id="7668"/>
    <lineage>
        <taxon>Eukaryota</taxon>
        <taxon>Metazoa</taxon>
        <taxon>Echinodermata</taxon>
        <taxon>Eleutherozoa</taxon>
        <taxon>Echinozoa</taxon>
        <taxon>Echinoidea</taxon>
        <taxon>Euechinoidea</taxon>
        <taxon>Echinacea</taxon>
        <taxon>Camarodonta</taxon>
        <taxon>Echinidea</taxon>
        <taxon>Strongylocentrotidae</taxon>
        <taxon>Strongylocentrotus</taxon>
    </lineage>
</organism>
<keyword evidence="10 26" id="KW-0472">Membrane</keyword>
<dbReference type="RefSeq" id="XP_030831045.1">
    <property type="nucleotide sequence ID" value="XM_030975185.1"/>
</dbReference>
<dbReference type="PANTHER" id="PTHR13713:SF92">
    <property type="entry name" value="CMP-N-ACETYLNEURAMINATE-BETA-1,4-GALACTOSIDE ALPHA-2,3-SIALYLTRANSFERASE-LIKE ISOFORM X1"/>
    <property type="match status" value="1"/>
</dbReference>
<evidence type="ECO:0000256" key="18">
    <source>
        <dbReference type="ARBA" id="ARBA00042545"/>
    </source>
</evidence>
<evidence type="ECO:0000256" key="7">
    <source>
        <dbReference type="ARBA" id="ARBA00022989"/>
    </source>
</evidence>
<evidence type="ECO:0000256" key="16">
    <source>
        <dbReference type="ARBA" id="ARBA00041896"/>
    </source>
</evidence>
<evidence type="ECO:0000256" key="20">
    <source>
        <dbReference type="ARBA" id="ARBA00045587"/>
    </source>
</evidence>
<evidence type="ECO:0000256" key="9">
    <source>
        <dbReference type="ARBA" id="ARBA00023098"/>
    </source>
</evidence>
<dbReference type="EnsemblMetazoa" id="XM_030975185">
    <property type="protein sequence ID" value="XP_030831045"/>
    <property type="gene ID" value="LOC754196"/>
</dbReference>
<comment type="catalytic activity">
    <reaction evidence="23">
        <text>ganglioside GA1 (d18:1(4E)/18:0) + CMP-N-acetyl-beta-neuraminate = ganglioside GM1 (d18:1(4E)/18:0) + CMP + H(+)</text>
        <dbReference type="Rhea" id="RHEA:41784"/>
        <dbReference type="ChEBI" id="CHEBI:15378"/>
        <dbReference type="ChEBI" id="CHEBI:57812"/>
        <dbReference type="ChEBI" id="CHEBI:60377"/>
        <dbReference type="ChEBI" id="CHEBI:73110"/>
        <dbReference type="ChEBI" id="CHEBI:78484"/>
    </reaction>
    <physiologicalReaction direction="left-to-right" evidence="23">
        <dbReference type="Rhea" id="RHEA:41785"/>
    </physiologicalReaction>
</comment>
<dbReference type="AlphaFoldDB" id="A0A7M7SU00"/>
<evidence type="ECO:0000256" key="11">
    <source>
        <dbReference type="ARBA" id="ARBA00023157"/>
    </source>
</evidence>
<evidence type="ECO:0000256" key="21">
    <source>
        <dbReference type="ARBA" id="ARBA00048050"/>
    </source>
</evidence>
<keyword evidence="7 26" id="KW-1133">Transmembrane helix</keyword>
<keyword evidence="11" id="KW-1015">Disulfide bond</keyword>
<sequence>MISDKVVKQETRTNESSKMGRTTVLRLVDRQAPSILRSLFYLILVCILVLAVDVMLLQYSKNSRSNQLFGYDNMGMPQRRSRPSLDSEEDSRSMRRPMRHKVKPDPRGPLPSLAVPINRAYFESSNVTCRKGYARTRLQNLYGDRFDPDIPLFVDSSFLDRPNAVNLPMPFGFRDAERTVLNILKHMPQTEIPEDIPQDSCLRCVVQGNGGIASRTRLGEVIDNFDVVFRLNSAPTINHENDVGRKTTFRMAYPESAFRRPEQYDPGWTFVLMMFKPLDLVWLETIIRGRKMNSRDGFWKKIPLSVPKPTKDFRIFNPEILQDTASMMGYQLNDGKANKNIPTSGMLAIMMGVRLCDEVAVAGFGYDPNKPGAALHYYDSLPMREIWKSWTHDIHHERGILRLLKQQGIITDLSGGIR</sequence>
<evidence type="ECO:0000256" key="15">
    <source>
        <dbReference type="ARBA" id="ARBA00041341"/>
    </source>
</evidence>
<comment type="function">
    <text evidence="20">Transfers the sialyl group (N-acetyl-alpha-neuraminyl or NeuAc) from CMP-NeuAc to the non-reducing terminal galactose (Gal) of glycosphingolipids forming gangliosides (important molecules involved in the regulation of multiple cellular processes, including cell proliferation and differentiation, apoptosis, embryogenesis, development, and oncogenesis). Mainly involved in the biosynthesis of ganglioside GM3 but can also use different glycolipids as substrate acceptors such as D-galactosylceramide (GalCer), asialo-GM2 (GA2) and asialo-GM1 (GA1), although less preferentially than beta-D-Gal-(1-&gt;4)-beta-D-Glc-(1&lt;-&gt;1)-Cer (LacCer).</text>
</comment>
<evidence type="ECO:0000313" key="28">
    <source>
        <dbReference type="Proteomes" id="UP000007110"/>
    </source>
</evidence>
<dbReference type="EnsemblMetazoa" id="XM_030975186">
    <property type="protein sequence ID" value="XP_030831046"/>
    <property type="gene ID" value="LOC754196"/>
</dbReference>
<keyword evidence="5 26" id="KW-0812">Transmembrane</keyword>
<name>A0A7M7SU00_STRPU</name>
<evidence type="ECO:0000256" key="26">
    <source>
        <dbReference type="SAM" id="Phobius"/>
    </source>
</evidence>
<dbReference type="RefSeq" id="XP_030831047.1">
    <property type="nucleotide sequence ID" value="XM_030975187.1"/>
</dbReference>
<dbReference type="InterPro" id="IPR038578">
    <property type="entry name" value="GT29-like_sf"/>
</dbReference>
<evidence type="ECO:0000256" key="2">
    <source>
        <dbReference type="ARBA" id="ARBA00006003"/>
    </source>
</evidence>
<dbReference type="PANTHER" id="PTHR13713">
    <property type="entry name" value="SIALYLTRANSFERASE"/>
    <property type="match status" value="1"/>
</dbReference>
<evidence type="ECO:0000256" key="24">
    <source>
        <dbReference type="PIRSR" id="PIRSR005557-2"/>
    </source>
</evidence>
<evidence type="ECO:0000256" key="12">
    <source>
        <dbReference type="ARBA" id="ARBA00023180"/>
    </source>
</evidence>
<evidence type="ECO:0000256" key="25">
    <source>
        <dbReference type="SAM" id="MobiDB-lite"/>
    </source>
</evidence>
<evidence type="ECO:0000256" key="6">
    <source>
        <dbReference type="ARBA" id="ARBA00022968"/>
    </source>
</evidence>
<comment type="catalytic activity">
    <reaction evidence="22">
        <text>ganglioside GA2 (d18:1(4E)/18:0) + CMP-N-acetyl-beta-neuraminate = ganglioside GM2 (d18:1(4E)/18:0) + CMP + H(+)</text>
        <dbReference type="Rhea" id="RHEA:41776"/>
        <dbReference type="ChEBI" id="CHEBI:15378"/>
        <dbReference type="ChEBI" id="CHEBI:57812"/>
        <dbReference type="ChEBI" id="CHEBI:60377"/>
        <dbReference type="ChEBI" id="CHEBI:78485"/>
        <dbReference type="ChEBI" id="CHEBI:78486"/>
    </reaction>
    <physiologicalReaction direction="left-to-right" evidence="22">
        <dbReference type="Rhea" id="RHEA:41777"/>
    </physiologicalReaction>
</comment>
<dbReference type="GO" id="GO:0047291">
    <property type="term" value="F:lactosylceramide alpha-2,3-sialyltransferase activity"/>
    <property type="evidence" value="ECO:0007669"/>
    <property type="project" value="UniProtKB-EC"/>
</dbReference>
<feature type="region of interest" description="Disordered" evidence="25">
    <location>
        <begin position="68"/>
        <end position="109"/>
    </location>
</feature>
<reference evidence="27" key="2">
    <citation type="submission" date="2021-01" db="UniProtKB">
        <authorList>
            <consortium name="EnsemblMetazoa"/>
        </authorList>
    </citation>
    <scope>IDENTIFICATION</scope>
</reference>
<dbReference type="CDD" id="cd23967">
    <property type="entry name" value="GT29_ST3GAL3_4_5_6"/>
    <property type="match status" value="1"/>
</dbReference>
<dbReference type="FunFam" id="3.90.1480.20:FF:000006">
    <property type="entry name" value="ST3 beta-galactoside alpha-2,3-sialyltransferase 5"/>
    <property type="match status" value="1"/>
</dbReference>
<evidence type="ECO:0000256" key="22">
    <source>
        <dbReference type="ARBA" id="ARBA00048805"/>
    </source>
</evidence>
<keyword evidence="28" id="KW-1185">Reference proteome</keyword>
<dbReference type="EnsemblMetazoa" id="XM_030975187">
    <property type="protein sequence ID" value="XP_030831047"/>
    <property type="gene ID" value="LOC754196"/>
</dbReference>
<dbReference type="InterPro" id="IPR001675">
    <property type="entry name" value="Glyco_trans_29"/>
</dbReference>
<evidence type="ECO:0000256" key="1">
    <source>
        <dbReference type="ARBA" id="ARBA00004323"/>
    </source>
</evidence>
<evidence type="ECO:0000256" key="14">
    <source>
        <dbReference type="ARBA" id="ARBA00039792"/>
    </source>
</evidence>
<comment type="catalytic activity">
    <reaction evidence="19">
        <text>a beta-D-Gal-(1-&gt;4)-beta-D-Glc-(1&lt;-&gt;1)-Cer(d18:1(4E)) + CMP-N-acetyl-beta-neuraminate = a ganglioside GM3 (d18:1(4E)) + CMP + H(+)</text>
        <dbReference type="Rhea" id="RHEA:18417"/>
        <dbReference type="ChEBI" id="CHEBI:15378"/>
        <dbReference type="ChEBI" id="CHEBI:17950"/>
        <dbReference type="ChEBI" id="CHEBI:57812"/>
        <dbReference type="ChEBI" id="CHEBI:60065"/>
        <dbReference type="ChEBI" id="CHEBI:60377"/>
        <dbReference type="EC" id="2.4.3.9"/>
    </reaction>
    <physiologicalReaction direction="left-to-right" evidence="19">
        <dbReference type="Rhea" id="RHEA:18418"/>
    </physiologicalReaction>
</comment>
<reference evidence="28" key="1">
    <citation type="submission" date="2015-02" db="EMBL/GenBank/DDBJ databases">
        <title>Genome sequencing for Strongylocentrotus purpuratus.</title>
        <authorList>
            <person name="Murali S."/>
            <person name="Liu Y."/>
            <person name="Vee V."/>
            <person name="English A."/>
            <person name="Wang M."/>
            <person name="Skinner E."/>
            <person name="Han Y."/>
            <person name="Muzny D.M."/>
            <person name="Worley K.C."/>
            <person name="Gibbs R.A."/>
        </authorList>
    </citation>
    <scope>NUCLEOTIDE SEQUENCE</scope>
</reference>
<dbReference type="PIRSF" id="PIRSF005557">
    <property type="entry name" value="Sialyl_trans"/>
    <property type="match status" value="1"/>
</dbReference>
<accession>A0A7M7SU00</accession>
<dbReference type="RefSeq" id="XP_030831046.1">
    <property type="nucleotide sequence ID" value="XM_030975186.1"/>
</dbReference>
<dbReference type="GO" id="GO:0008373">
    <property type="term" value="F:sialyltransferase activity"/>
    <property type="evidence" value="ECO:0000318"/>
    <property type="project" value="GO_Central"/>
</dbReference>
<comment type="subcellular location">
    <subcellularLocation>
        <location evidence="1">Golgi apparatus membrane</location>
        <topology evidence="1">Single-pass type II membrane protein</topology>
    </subcellularLocation>
</comment>
<dbReference type="OrthoDB" id="10264956at2759"/>
<protein>
    <recommendedName>
        <fullName evidence="14">Lactosylceramide alpha-2,3-sialyltransferase</fullName>
        <ecNumber evidence="13">2.4.3.9</ecNumber>
    </recommendedName>
    <alternativeName>
        <fullName evidence="15">CMP-NeuAc:lactosylceramide alpha-2,3-sialyltransferase</fullName>
    </alternativeName>
    <alternativeName>
        <fullName evidence="18">Ganglioside GM3 synthase</fullName>
    </alternativeName>
    <alternativeName>
        <fullName evidence="17">ST3Gal V</fullName>
    </alternativeName>
    <alternativeName>
        <fullName evidence="16">Sialyltransferase 9</fullName>
    </alternativeName>
</protein>
<keyword evidence="9" id="KW-0443">Lipid metabolism</keyword>
<comment type="similarity">
    <text evidence="2">Belongs to the glycosyltransferase 29 family.</text>
</comment>
<keyword evidence="6" id="KW-0735">Signal-anchor</keyword>
<dbReference type="Gene3D" id="3.90.1480.20">
    <property type="entry name" value="Glycosyl transferase family 29"/>
    <property type="match status" value="1"/>
</dbReference>
<dbReference type="GO" id="GO:0006629">
    <property type="term" value="P:lipid metabolic process"/>
    <property type="evidence" value="ECO:0007669"/>
    <property type="project" value="UniProtKB-KW"/>
</dbReference>
<keyword evidence="8" id="KW-0333">Golgi apparatus</keyword>
<feature type="transmembrane region" description="Helical" evidence="26">
    <location>
        <begin position="39"/>
        <end position="59"/>
    </location>
</feature>
<dbReference type="Pfam" id="PF00777">
    <property type="entry name" value="Glyco_transf_29"/>
    <property type="match status" value="1"/>
</dbReference>
<evidence type="ECO:0000256" key="19">
    <source>
        <dbReference type="ARBA" id="ARBA00043651"/>
    </source>
</evidence>
<evidence type="ECO:0000256" key="4">
    <source>
        <dbReference type="ARBA" id="ARBA00022679"/>
    </source>
</evidence>
<evidence type="ECO:0000256" key="10">
    <source>
        <dbReference type="ARBA" id="ARBA00023136"/>
    </source>
</evidence>
<evidence type="ECO:0000256" key="8">
    <source>
        <dbReference type="ARBA" id="ARBA00023034"/>
    </source>
</evidence>
<dbReference type="GeneID" id="754196"/>
<keyword evidence="12" id="KW-0325">Glycoprotein</keyword>
<evidence type="ECO:0000256" key="3">
    <source>
        <dbReference type="ARBA" id="ARBA00022676"/>
    </source>
</evidence>